<dbReference type="Gene3D" id="3.60.15.10">
    <property type="entry name" value="Ribonuclease Z/Hydroxyacylglutathione hydrolase-like"/>
    <property type="match status" value="1"/>
</dbReference>
<evidence type="ECO:0000256" key="7">
    <source>
        <dbReference type="ARBA" id="ARBA00022801"/>
    </source>
</evidence>
<evidence type="ECO:0000256" key="6">
    <source>
        <dbReference type="ARBA" id="ARBA00022741"/>
    </source>
</evidence>
<evidence type="ECO:0000313" key="12">
    <source>
        <dbReference type="Proteomes" id="UP000008983"/>
    </source>
</evidence>
<comment type="cofactor">
    <cofactor evidence="1">
        <name>Mg(2+)</name>
        <dbReference type="ChEBI" id="CHEBI:18420"/>
    </cofactor>
</comment>
<feature type="domain" description="Cyclic nucleotide-binding" evidence="10">
    <location>
        <begin position="582"/>
        <end position="700"/>
    </location>
</feature>
<dbReference type="FunFam" id="3.60.15.10:FF:000029">
    <property type="entry name" value="Cyclic nucleotide-binding domain protein"/>
    <property type="match status" value="1"/>
</dbReference>
<evidence type="ECO:0000256" key="9">
    <source>
        <dbReference type="ARBA" id="ARBA00061002"/>
    </source>
</evidence>
<dbReference type="OrthoDB" id="10264606at2759"/>
<dbReference type="GO" id="GO:0005829">
    <property type="term" value="C:cytosol"/>
    <property type="evidence" value="ECO:0007669"/>
    <property type="project" value="TreeGrafter"/>
</dbReference>
<dbReference type="InterPro" id="IPR014710">
    <property type="entry name" value="RmlC-like_jellyroll"/>
</dbReference>
<comment type="similarity">
    <text evidence="9">Belongs to the metallo-beta-lactamase superfamily. cNMP phosphodiesterase family.</text>
</comment>
<keyword evidence="3" id="KW-0963">Cytoplasm</keyword>
<dbReference type="InterPro" id="IPR050503">
    <property type="entry name" value="cAMP-dep_PK_reg_su-like"/>
</dbReference>
<dbReference type="GO" id="GO:0004862">
    <property type="term" value="F:cAMP-dependent protein kinase inhibitor activity"/>
    <property type="evidence" value="ECO:0007669"/>
    <property type="project" value="TreeGrafter"/>
</dbReference>
<dbReference type="Gene3D" id="2.60.120.10">
    <property type="entry name" value="Jelly Rolls"/>
    <property type="match status" value="2"/>
</dbReference>
<gene>
    <name evidence="11" type="ORF">IMG5_108300</name>
</gene>
<evidence type="ECO:0000313" key="11">
    <source>
        <dbReference type="EMBL" id="EGR31489.1"/>
    </source>
</evidence>
<name>G0QTG8_ICHMU</name>
<dbReference type="InParanoid" id="G0QTG8"/>
<dbReference type="InterPro" id="IPR000595">
    <property type="entry name" value="cNMP-bd_dom"/>
</dbReference>
<dbReference type="Proteomes" id="UP000008983">
    <property type="component" value="Unassembled WGS sequence"/>
</dbReference>
<keyword evidence="6" id="KW-0547">Nucleotide-binding</keyword>
<evidence type="ECO:0000256" key="8">
    <source>
        <dbReference type="ARBA" id="ARBA00022842"/>
    </source>
</evidence>
<dbReference type="eggNOG" id="KOG1113">
    <property type="taxonomic scope" value="Eukaryota"/>
</dbReference>
<dbReference type="SMART" id="SM00100">
    <property type="entry name" value="cNMP"/>
    <property type="match status" value="2"/>
</dbReference>
<feature type="domain" description="Cyclic nucleotide-binding" evidence="10">
    <location>
        <begin position="713"/>
        <end position="803"/>
    </location>
</feature>
<evidence type="ECO:0000256" key="2">
    <source>
        <dbReference type="ARBA" id="ARBA00004496"/>
    </source>
</evidence>
<evidence type="ECO:0000256" key="1">
    <source>
        <dbReference type="ARBA" id="ARBA00001946"/>
    </source>
</evidence>
<dbReference type="Pfam" id="PF00027">
    <property type="entry name" value="cNMP_binding"/>
    <property type="match status" value="2"/>
</dbReference>
<sequence length="829" mass="95487">MSCIYLPISLANQSILEELSLTSFVLETSVVPKENNDIVIDLPRGGQIIRTSVGNIQYGIPPETIKDSITMKLEVPKYFIIPNKRFDKVSNLNVAEFEFPAYYNFFIHKNTINLICDSETKECIRRAFQETLCGPSSYENLVEDFYYTYPVSGYPDFKKERKILSGAIQNPSLDSNPDTILCFSVFQENQIVIVKDNNTLIIQRILNKNQLCFSYKFIDNGKEIAIINDRVEMTVQENKFTPQDLDVLDDLLNIIDSKQQQSRQQQQHCPVISSPKNPQLNRIKCDGRNFIKKGSQFKIPHTFLSEGFTPPDFGISVIGNSHGFDPCGHTTGIIIWLYGRGIMVDPPPYTNDYLKEMNVSPQLIQAIIITHCHADHDSGAFEKILLQSKIELITTRTIMNSFVRKYSNITAMSEEEIKKLFVFRPVIIGSRMKINGGLFNFFYSFHVIPCIGFDIEVMGKSVYFSADTFYDPIRLKKYFEWGYLQKERYTSLVEIDWDKYDIILHEAGVPPIHTPQSSFLHFSEKAKKNLYLLHIAVKDVKYNEGFKRLEEGLENTIVLYENNTNQKIIHIRNLDLISNIDIFSTLTVKNVRYLLDCLEVEQYEKGDLIFPENSTGNKFFIVQSGLVKIFCFENQNFESFIGPGDYFGEISLIDEMKQRKASAKAEKKTILLSLERHDFQFLFGEENNILKKLKELTKARKQFVIVYLEKNNYFNSLDKNQKVVLEAILKEQKISKGTCVWKQGQVPESVVIVKDGSLAYFKQNLKGKIVRQGEFIGETMAIINKVPVQSSLKALQDTTILYIISQDWIEFLDKNPGVKLQIESKVYFR</sequence>
<dbReference type="InterPro" id="IPR001279">
    <property type="entry name" value="Metallo-B-lactamas"/>
</dbReference>
<dbReference type="STRING" id="857967.G0QTG8"/>
<keyword evidence="5" id="KW-0677">Repeat</keyword>
<accession>G0QTG8</accession>
<dbReference type="GO" id="GO:0016787">
    <property type="term" value="F:hydrolase activity"/>
    <property type="evidence" value="ECO:0007669"/>
    <property type="project" value="UniProtKB-KW"/>
</dbReference>
<reference evidence="11 12" key="1">
    <citation type="submission" date="2011-07" db="EMBL/GenBank/DDBJ databases">
        <authorList>
            <person name="Coyne R."/>
            <person name="Brami D."/>
            <person name="Johnson J."/>
            <person name="Hostetler J."/>
            <person name="Hannick L."/>
            <person name="Clark T."/>
            <person name="Cassidy-Hanley D."/>
            <person name="Inman J."/>
        </authorList>
    </citation>
    <scope>NUCLEOTIDE SEQUENCE [LARGE SCALE GENOMIC DNA]</scope>
    <source>
        <strain evidence="11 12">G5</strain>
    </source>
</reference>
<keyword evidence="8" id="KW-0460">Magnesium</keyword>
<dbReference type="GO" id="GO:0046872">
    <property type="term" value="F:metal ion binding"/>
    <property type="evidence" value="ECO:0007669"/>
    <property type="project" value="UniProtKB-KW"/>
</dbReference>
<dbReference type="EMBL" id="GL983854">
    <property type="protein sequence ID" value="EGR31489.1"/>
    <property type="molecule type" value="Genomic_DNA"/>
</dbReference>
<dbReference type="GO" id="GO:0005952">
    <property type="term" value="C:cAMP-dependent protein kinase complex"/>
    <property type="evidence" value="ECO:0007669"/>
    <property type="project" value="InterPro"/>
</dbReference>
<dbReference type="SMART" id="SM00849">
    <property type="entry name" value="Lactamase_B"/>
    <property type="match status" value="1"/>
</dbReference>
<dbReference type="SUPFAM" id="SSF56281">
    <property type="entry name" value="Metallo-hydrolase/oxidoreductase"/>
    <property type="match status" value="1"/>
</dbReference>
<keyword evidence="7" id="KW-0378">Hydrolase</keyword>
<keyword evidence="12" id="KW-1185">Reference proteome</keyword>
<dbReference type="InterPro" id="IPR018490">
    <property type="entry name" value="cNMP-bd_dom_sf"/>
</dbReference>
<evidence type="ECO:0000256" key="5">
    <source>
        <dbReference type="ARBA" id="ARBA00022737"/>
    </source>
</evidence>
<dbReference type="GO" id="GO:0034236">
    <property type="term" value="F:protein kinase A catalytic subunit binding"/>
    <property type="evidence" value="ECO:0007669"/>
    <property type="project" value="TreeGrafter"/>
</dbReference>
<dbReference type="RefSeq" id="XP_004034975.1">
    <property type="nucleotide sequence ID" value="XM_004034927.1"/>
</dbReference>
<evidence type="ECO:0000256" key="3">
    <source>
        <dbReference type="ARBA" id="ARBA00022490"/>
    </source>
</evidence>
<evidence type="ECO:0000259" key="10">
    <source>
        <dbReference type="PROSITE" id="PS50042"/>
    </source>
</evidence>
<evidence type="ECO:0000256" key="4">
    <source>
        <dbReference type="ARBA" id="ARBA00022723"/>
    </source>
</evidence>
<dbReference type="CDD" id="cd00038">
    <property type="entry name" value="CAP_ED"/>
    <property type="match status" value="2"/>
</dbReference>
<dbReference type="Pfam" id="PF23023">
    <property type="entry name" value="Anti-Pycsar_Apyc1"/>
    <property type="match status" value="1"/>
</dbReference>
<keyword evidence="4" id="KW-0479">Metal-binding</keyword>
<dbReference type="AlphaFoldDB" id="G0QTG8"/>
<dbReference type="InterPro" id="IPR036866">
    <property type="entry name" value="RibonucZ/Hydroxyglut_hydro"/>
</dbReference>
<comment type="subcellular location">
    <subcellularLocation>
        <location evidence="2">Cytoplasm</location>
    </subcellularLocation>
</comment>
<dbReference type="PANTHER" id="PTHR11635">
    <property type="entry name" value="CAMP-DEPENDENT PROTEIN KINASE REGULATORY CHAIN"/>
    <property type="match status" value="1"/>
</dbReference>
<organism evidence="11 12">
    <name type="scientific">Ichthyophthirius multifiliis</name>
    <name type="common">White spot disease agent</name>
    <name type="synonym">Ich</name>
    <dbReference type="NCBI Taxonomy" id="5932"/>
    <lineage>
        <taxon>Eukaryota</taxon>
        <taxon>Sar</taxon>
        <taxon>Alveolata</taxon>
        <taxon>Ciliophora</taxon>
        <taxon>Intramacronucleata</taxon>
        <taxon>Oligohymenophorea</taxon>
        <taxon>Hymenostomatida</taxon>
        <taxon>Ophryoglenina</taxon>
        <taxon>Ichthyophthirius</taxon>
    </lineage>
</organism>
<dbReference type="SUPFAM" id="SSF51206">
    <property type="entry name" value="cAMP-binding domain-like"/>
    <property type="match status" value="2"/>
</dbReference>
<dbReference type="PROSITE" id="PS50042">
    <property type="entry name" value="CNMP_BINDING_3"/>
    <property type="match status" value="2"/>
</dbReference>
<dbReference type="GO" id="GO:0030552">
    <property type="term" value="F:cAMP binding"/>
    <property type="evidence" value="ECO:0007669"/>
    <property type="project" value="TreeGrafter"/>
</dbReference>
<protein>
    <recommendedName>
        <fullName evidence="10">Cyclic nucleotide-binding domain-containing protein</fullName>
    </recommendedName>
</protein>
<dbReference type="OMA" id="MIIHESG"/>
<dbReference type="GeneID" id="14907628"/>
<proteinExistence type="inferred from homology"/>
<dbReference type="PANTHER" id="PTHR11635:SF152">
    <property type="entry name" value="CAMP-DEPENDENT PROTEIN KINASE TYPE I REGULATORY SUBUNIT-RELATED"/>
    <property type="match status" value="1"/>
</dbReference>